<dbReference type="PANTHER" id="PTHR21064">
    <property type="entry name" value="AMINOGLYCOSIDE PHOSPHOTRANSFERASE DOMAIN-CONTAINING PROTEIN-RELATED"/>
    <property type="match status" value="1"/>
</dbReference>
<comment type="caution">
    <text evidence="2">The sequence shown here is derived from an EMBL/GenBank/DDBJ whole genome shotgun (WGS) entry which is preliminary data.</text>
</comment>
<name>A0A5J5IDA2_9BACT</name>
<dbReference type="Gene3D" id="3.30.200.20">
    <property type="entry name" value="Phosphorylase Kinase, domain 1"/>
    <property type="match status" value="1"/>
</dbReference>
<keyword evidence="3" id="KW-1185">Reference proteome</keyword>
<accession>A0A5J5IDA2</accession>
<dbReference type="SUPFAM" id="SSF56112">
    <property type="entry name" value="Protein kinase-like (PK-like)"/>
    <property type="match status" value="1"/>
</dbReference>
<dbReference type="Proteomes" id="UP000326903">
    <property type="component" value="Unassembled WGS sequence"/>
</dbReference>
<protein>
    <submittedName>
        <fullName evidence="2">Aminoglycoside phosphotransferase family protein</fullName>
    </submittedName>
</protein>
<organism evidence="2 3">
    <name type="scientific">Ginsengibacter hankyongi</name>
    <dbReference type="NCBI Taxonomy" id="2607284"/>
    <lineage>
        <taxon>Bacteria</taxon>
        <taxon>Pseudomonadati</taxon>
        <taxon>Bacteroidota</taxon>
        <taxon>Chitinophagia</taxon>
        <taxon>Chitinophagales</taxon>
        <taxon>Chitinophagaceae</taxon>
        <taxon>Ginsengibacter</taxon>
    </lineage>
</organism>
<evidence type="ECO:0000313" key="3">
    <source>
        <dbReference type="Proteomes" id="UP000326903"/>
    </source>
</evidence>
<sequence>MEEIFSAYNLSQNQLDVELFGNGLINKTWRIKNSHDDYILQKINHTVFKHPEAIAANVRMLADYLANAYPDFLFIRPIKTTTNEEIVHIHGKGYFRLCHYVRQSHTINAVEKKEQAYEAAKKFGQFTKLLSGFPIDKLRVTLPDFHNLSLRYQQFTEALENGNKERIQQSKELINFITKNKKIVETYEHILHNPAFKLRVTHHDTKISNVLFDKNDKGLCVIDLDTVMAGYFISDVGDMIRTYLSPVDEEEKDFSKIKIREEYFAAIWKGYMSEMSNELSTEEKNHFIYAGKFMIYMQAIRFLADYLNNDVYYGAKYKDQNFVRAGNQVMLLRRLMENEASLQRLIEGK</sequence>
<dbReference type="Gene3D" id="3.90.1200.10">
    <property type="match status" value="1"/>
</dbReference>
<dbReference type="GO" id="GO:0016740">
    <property type="term" value="F:transferase activity"/>
    <property type="evidence" value="ECO:0007669"/>
    <property type="project" value="UniProtKB-KW"/>
</dbReference>
<dbReference type="InterPro" id="IPR050249">
    <property type="entry name" value="Pseudomonas-type_ThrB"/>
</dbReference>
<dbReference type="Pfam" id="PF01636">
    <property type="entry name" value="APH"/>
    <property type="match status" value="1"/>
</dbReference>
<reference evidence="2 3" key="1">
    <citation type="submission" date="2019-09" db="EMBL/GenBank/DDBJ databases">
        <title>Draft genome sequence of Ginsengibacter sp. BR5-29.</title>
        <authorList>
            <person name="Im W.-T."/>
        </authorList>
    </citation>
    <scope>NUCLEOTIDE SEQUENCE [LARGE SCALE GENOMIC DNA]</scope>
    <source>
        <strain evidence="2 3">BR5-29</strain>
    </source>
</reference>
<dbReference type="EMBL" id="VYQF01000008">
    <property type="protein sequence ID" value="KAA9036403.1"/>
    <property type="molecule type" value="Genomic_DNA"/>
</dbReference>
<proteinExistence type="predicted"/>
<dbReference type="PANTHER" id="PTHR21064:SF5">
    <property type="entry name" value="SLR1880 PROTEIN"/>
    <property type="match status" value="1"/>
</dbReference>
<evidence type="ECO:0000259" key="1">
    <source>
        <dbReference type="Pfam" id="PF01636"/>
    </source>
</evidence>
<dbReference type="InterPro" id="IPR002575">
    <property type="entry name" value="Aminoglycoside_PTrfase"/>
</dbReference>
<keyword evidence="2" id="KW-0808">Transferase</keyword>
<gene>
    <name evidence="2" type="ORF">FW778_18755</name>
</gene>
<dbReference type="InterPro" id="IPR011009">
    <property type="entry name" value="Kinase-like_dom_sf"/>
</dbReference>
<dbReference type="AlphaFoldDB" id="A0A5J5IDA2"/>
<feature type="domain" description="Aminoglycoside phosphotransferase" evidence="1">
    <location>
        <begin position="17"/>
        <end position="248"/>
    </location>
</feature>
<evidence type="ECO:0000313" key="2">
    <source>
        <dbReference type="EMBL" id="KAA9036403.1"/>
    </source>
</evidence>